<keyword evidence="1" id="KW-1133">Transmembrane helix</keyword>
<keyword evidence="1" id="KW-0472">Membrane</keyword>
<keyword evidence="1" id="KW-0812">Transmembrane</keyword>
<feature type="transmembrane region" description="Helical" evidence="1">
    <location>
        <begin position="136"/>
        <end position="157"/>
    </location>
</feature>
<keyword evidence="3" id="KW-1185">Reference proteome</keyword>
<name>A0ABN1VC15_9PSEU</name>
<accession>A0ABN1VC15</accession>
<organism evidence="2 3">
    <name type="scientific">Prauserella alba</name>
    <dbReference type="NCBI Taxonomy" id="176898"/>
    <lineage>
        <taxon>Bacteria</taxon>
        <taxon>Bacillati</taxon>
        <taxon>Actinomycetota</taxon>
        <taxon>Actinomycetes</taxon>
        <taxon>Pseudonocardiales</taxon>
        <taxon>Pseudonocardiaceae</taxon>
        <taxon>Prauserella</taxon>
    </lineage>
</organism>
<protein>
    <submittedName>
        <fullName evidence="2">Uncharacterized protein</fullName>
    </submittedName>
</protein>
<feature type="transmembrane region" description="Helical" evidence="1">
    <location>
        <begin position="90"/>
        <end position="110"/>
    </location>
</feature>
<evidence type="ECO:0000313" key="2">
    <source>
        <dbReference type="EMBL" id="GAA1204722.1"/>
    </source>
</evidence>
<dbReference type="EMBL" id="BAAALM010000007">
    <property type="protein sequence ID" value="GAA1204722.1"/>
    <property type="molecule type" value="Genomic_DNA"/>
</dbReference>
<evidence type="ECO:0000313" key="3">
    <source>
        <dbReference type="Proteomes" id="UP001500467"/>
    </source>
</evidence>
<dbReference type="Proteomes" id="UP001500467">
    <property type="component" value="Unassembled WGS sequence"/>
</dbReference>
<dbReference type="RefSeq" id="WP_253852805.1">
    <property type="nucleotide sequence ID" value="NZ_BAAALM010000007.1"/>
</dbReference>
<sequence length="167" mass="17662">MFARPSWREVGGLAAAVLAVVSLLLPWTVLSSEDPAVRSALAELPADDVTRSVWRATFLGWFPPLLIVALGVTVAAAGRIRAARTGGLPQLWLIGACLALLCAVLGWLFADWQFGSEERAVLEAGGVTVDAAIGRYLGMLAVVASAVFAAIDTRALHGETRRSRPAR</sequence>
<gene>
    <name evidence="2" type="ORF">GCM10009675_23970</name>
</gene>
<reference evidence="2 3" key="1">
    <citation type="journal article" date="2019" name="Int. J. Syst. Evol. Microbiol.">
        <title>The Global Catalogue of Microorganisms (GCM) 10K type strain sequencing project: providing services to taxonomists for standard genome sequencing and annotation.</title>
        <authorList>
            <consortium name="The Broad Institute Genomics Platform"/>
            <consortium name="The Broad Institute Genome Sequencing Center for Infectious Disease"/>
            <person name="Wu L."/>
            <person name="Ma J."/>
        </authorList>
    </citation>
    <scope>NUCLEOTIDE SEQUENCE [LARGE SCALE GENOMIC DNA]</scope>
    <source>
        <strain evidence="2 3">JCM 13022</strain>
    </source>
</reference>
<evidence type="ECO:0000256" key="1">
    <source>
        <dbReference type="SAM" id="Phobius"/>
    </source>
</evidence>
<feature type="transmembrane region" description="Helical" evidence="1">
    <location>
        <begin position="58"/>
        <end position="78"/>
    </location>
</feature>
<comment type="caution">
    <text evidence="2">The sequence shown here is derived from an EMBL/GenBank/DDBJ whole genome shotgun (WGS) entry which is preliminary data.</text>
</comment>
<proteinExistence type="predicted"/>